<reference evidence="1" key="1">
    <citation type="submission" date="2023-07" db="EMBL/GenBank/DDBJ databases">
        <title>draft genome sequence of fig (Ficus carica).</title>
        <authorList>
            <person name="Takahashi T."/>
            <person name="Nishimura K."/>
        </authorList>
    </citation>
    <scope>NUCLEOTIDE SEQUENCE</scope>
</reference>
<gene>
    <name evidence="1" type="ORF">TIFTF001_031854</name>
</gene>
<dbReference type="AlphaFoldDB" id="A0AA88DW10"/>
<sequence>MAAVNSPLNPTSVVVDFSIYVSSISISCSIDRKSTSVELLLSTKILFTSHFDTFSVRTNASSCGRLRFVASLLWNVIKCSTGLSGRIDDTVFQTGGGDGKSSICCTTHRSFGLLSSPYFSLLFSVRNSQRNNGRLDLRFDHLRTRASEAFMYARASSFFLDALRMPSSLPLFGSRPTRARCAHFLPSSQ</sequence>
<proteinExistence type="predicted"/>
<dbReference type="Proteomes" id="UP001187192">
    <property type="component" value="Unassembled WGS sequence"/>
</dbReference>
<evidence type="ECO:0000313" key="1">
    <source>
        <dbReference type="EMBL" id="GMN62771.1"/>
    </source>
</evidence>
<organism evidence="1 2">
    <name type="scientific">Ficus carica</name>
    <name type="common">Common fig</name>
    <dbReference type="NCBI Taxonomy" id="3494"/>
    <lineage>
        <taxon>Eukaryota</taxon>
        <taxon>Viridiplantae</taxon>
        <taxon>Streptophyta</taxon>
        <taxon>Embryophyta</taxon>
        <taxon>Tracheophyta</taxon>
        <taxon>Spermatophyta</taxon>
        <taxon>Magnoliopsida</taxon>
        <taxon>eudicotyledons</taxon>
        <taxon>Gunneridae</taxon>
        <taxon>Pentapetalae</taxon>
        <taxon>rosids</taxon>
        <taxon>fabids</taxon>
        <taxon>Rosales</taxon>
        <taxon>Moraceae</taxon>
        <taxon>Ficeae</taxon>
        <taxon>Ficus</taxon>
    </lineage>
</organism>
<name>A0AA88DW10_FICCA</name>
<protein>
    <submittedName>
        <fullName evidence="1">Uncharacterized protein</fullName>
    </submittedName>
</protein>
<keyword evidence="2" id="KW-1185">Reference proteome</keyword>
<accession>A0AA88DW10</accession>
<comment type="caution">
    <text evidence="1">The sequence shown here is derived from an EMBL/GenBank/DDBJ whole genome shotgun (WGS) entry which is preliminary data.</text>
</comment>
<dbReference type="EMBL" id="BTGU01000135">
    <property type="protein sequence ID" value="GMN62771.1"/>
    <property type="molecule type" value="Genomic_DNA"/>
</dbReference>
<evidence type="ECO:0000313" key="2">
    <source>
        <dbReference type="Proteomes" id="UP001187192"/>
    </source>
</evidence>